<dbReference type="InterPro" id="IPR057326">
    <property type="entry name" value="KR_dom"/>
</dbReference>
<evidence type="ECO:0000256" key="1">
    <source>
        <dbReference type="ARBA" id="ARBA00004275"/>
    </source>
</evidence>
<evidence type="ECO:0000256" key="2">
    <source>
        <dbReference type="ARBA" id="ARBA00005005"/>
    </source>
</evidence>
<accession>A0A2J6QWC8</accession>
<dbReference type="FunFam" id="3.40.50.720:FF:000410">
    <property type="entry name" value="Peroxisomal multifunctional beta-oxidation protein"/>
    <property type="match status" value="1"/>
</dbReference>
<dbReference type="InterPro" id="IPR020904">
    <property type="entry name" value="Sc_DH/Rdtase_CS"/>
</dbReference>
<keyword evidence="5" id="KW-0521">NADP</keyword>
<evidence type="ECO:0000259" key="11">
    <source>
        <dbReference type="SMART" id="SM00822"/>
    </source>
</evidence>
<dbReference type="GO" id="GO:0006635">
    <property type="term" value="P:fatty acid beta-oxidation"/>
    <property type="evidence" value="ECO:0007669"/>
    <property type="project" value="UniProtKB-UniPathway"/>
</dbReference>
<dbReference type="Pfam" id="PF22622">
    <property type="entry name" value="MFE-2_hydrat-2_N"/>
    <property type="match status" value="1"/>
</dbReference>
<comment type="subcellular location">
    <subcellularLocation>
        <location evidence="1">Peroxisome</location>
    </subcellularLocation>
</comment>
<dbReference type="InterPro" id="IPR054357">
    <property type="entry name" value="MFE-2_N"/>
</dbReference>
<dbReference type="PANTHER" id="PTHR45024">
    <property type="entry name" value="DEHYDROGENASES, SHORT CHAIN"/>
    <property type="match status" value="1"/>
</dbReference>
<comment type="pathway">
    <text evidence="2">Lipid metabolism; fatty acid beta-oxidation.</text>
</comment>
<dbReference type="CDD" id="cd03448">
    <property type="entry name" value="HDE_HSD"/>
    <property type="match status" value="1"/>
</dbReference>
<sequence length="892" mass="97658">MDTLRFDGQTVVIINGGYRLGRAHALFFASRGANVVVNQYGAGSDDRRGISVVNNVADIVVDEITKSNGKAVSNYDSAIDGDQIIRTAIKNFKRIDVLINNFDFGCLDKSFLEIEDSSWDSLIHASIAGMYKCTRSAWSHFKAQGYGRIINIASAAGLHEIAGIAQVGFIETLAKEGLRYGILANIVAHSGKIRPSSTIPGEQEEATVSLVAILAHKSNQKETSSVFETDRNHVSKLRWERARGTLLNPQHSLTPEAILNFWDGVNDFSVPSYPQGPADFKKLLEDAQSLERLQMPEYIRFDGKVILITGAGRGLGKAYALFFAKRGATLIVNDISNVDSTIQEIQKLGGSVTGNTASVEDGKAVIQAAIDTYGRIDILVNNAGFLRDKSFANMDETTWNSVINVHLNGTYRVTKAAWPYFLKQRYGKVINTSSTSGIYGHFGQANYAVAKIALLGFSQALALEGAKSNIQVYAIAPVAGTPMGNSAAPGLLSPSFKAEYNAPMIGFLCSDFAPTGLSGALFEIGCGWQARTRWQRSQGHSFPLNATVLPEIILDSWSKIANFNDILSADSKILGDRPSKGVATIARQESKNTDPNQPDQQILSNINSRMNGVLKGTKFTYNEKDLLLYNLSIGARREDQHLVYEGSKNFQVIPTYGAIPWFPSSIFFDLSDIVPNFRFEKLVHADHYLEIRKFPIPTAGTLITFPKLIEVVDKGKATIVVSGYTTKVAETGEDVFYNEASAFVRGSGNFGSQSQPSRREPMTLVYPTPERAPDTVVRQKTSEEQAAIYRLNGDMTSVHIDPNVSQKSGFKVPILHGLCSLGFSGQHILRTYGPFKSLKARFVGSVFSGQTLQTEMWREKDIVIFRTTVIESGKVCIEMAGARLVDGRKGVL</sequence>
<dbReference type="PANTHER" id="PTHR45024:SF2">
    <property type="entry name" value="SCP2 DOMAIN-CONTAINING PROTEIN"/>
    <property type="match status" value="1"/>
</dbReference>
<comment type="similarity">
    <text evidence="3">Belongs to the short-chain dehydrogenases/reductases (SDR) family.</text>
</comment>
<evidence type="ECO:0000256" key="4">
    <source>
        <dbReference type="ARBA" id="ARBA00022832"/>
    </source>
</evidence>
<dbReference type="AlphaFoldDB" id="A0A2J6QWC8"/>
<keyword evidence="9" id="KW-0413">Isomerase</keyword>
<proteinExistence type="inferred from homology"/>
<dbReference type="InterPro" id="IPR051687">
    <property type="entry name" value="Peroxisomal_Beta-Oxidation"/>
</dbReference>
<evidence type="ECO:0000256" key="3">
    <source>
        <dbReference type="ARBA" id="ARBA00006484"/>
    </source>
</evidence>
<keyword evidence="6" id="KW-0560">Oxidoreductase</keyword>
<dbReference type="GO" id="GO:0004300">
    <property type="term" value="F:enoyl-CoA hydratase activity"/>
    <property type="evidence" value="ECO:0007669"/>
    <property type="project" value="UniProtKB-ARBA"/>
</dbReference>
<evidence type="ECO:0000313" key="12">
    <source>
        <dbReference type="EMBL" id="PMD30549.1"/>
    </source>
</evidence>
<dbReference type="InterPro" id="IPR002347">
    <property type="entry name" value="SDR_fam"/>
</dbReference>
<feature type="domain" description="Ketoreductase" evidence="11">
    <location>
        <begin position="304"/>
        <end position="481"/>
    </location>
</feature>
<dbReference type="Gene3D" id="3.40.50.720">
    <property type="entry name" value="NAD(P)-binding Rossmann-like Domain"/>
    <property type="match status" value="2"/>
</dbReference>
<dbReference type="GO" id="GO:0016853">
    <property type="term" value="F:isomerase activity"/>
    <property type="evidence" value="ECO:0007669"/>
    <property type="project" value="UniProtKB-KW"/>
</dbReference>
<keyword evidence="10" id="KW-0456">Lyase</keyword>
<evidence type="ECO:0000256" key="10">
    <source>
        <dbReference type="ARBA" id="ARBA00023239"/>
    </source>
</evidence>
<dbReference type="Gene3D" id="3.10.129.10">
    <property type="entry name" value="Hotdog Thioesterase"/>
    <property type="match status" value="2"/>
</dbReference>
<evidence type="ECO:0000313" key="13">
    <source>
        <dbReference type="Proteomes" id="UP000235786"/>
    </source>
</evidence>
<dbReference type="PRINTS" id="PR00081">
    <property type="entry name" value="GDHRDH"/>
</dbReference>
<evidence type="ECO:0000256" key="5">
    <source>
        <dbReference type="ARBA" id="ARBA00022857"/>
    </source>
</evidence>
<evidence type="ECO:0000256" key="7">
    <source>
        <dbReference type="ARBA" id="ARBA00023098"/>
    </source>
</evidence>
<evidence type="ECO:0000256" key="9">
    <source>
        <dbReference type="ARBA" id="ARBA00023235"/>
    </source>
</evidence>
<keyword evidence="8" id="KW-0576">Peroxisome</keyword>
<protein>
    <submittedName>
        <fullName evidence="12">Acetoacetyl-CoA reductase</fullName>
    </submittedName>
</protein>
<dbReference type="SUPFAM" id="SSF51735">
    <property type="entry name" value="NAD(P)-binding Rossmann-fold domains"/>
    <property type="match status" value="2"/>
</dbReference>
<dbReference type="InterPro" id="IPR002539">
    <property type="entry name" value="MaoC-like_dom"/>
</dbReference>
<dbReference type="PRINTS" id="PR00080">
    <property type="entry name" value="SDRFAMILY"/>
</dbReference>
<dbReference type="PROSITE" id="PS00061">
    <property type="entry name" value="ADH_SHORT"/>
    <property type="match status" value="1"/>
</dbReference>
<reference evidence="12 13" key="1">
    <citation type="submission" date="2016-04" db="EMBL/GenBank/DDBJ databases">
        <title>A degradative enzymes factory behind the ericoid mycorrhizal symbiosis.</title>
        <authorList>
            <consortium name="DOE Joint Genome Institute"/>
            <person name="Martino E."/>
            <person name="Morin E."/>
            <person name="Grelet G."/>
            <person name="Kuo A."/>
            <person name="Kohler A."/>
            <person name="Daghino S."/>
            <person name="Barry K."/>
            <person name="Choi C."/>
            <person name="Cichocki N."/>
            <person name="Clum A."/>
            <person name="Copeland A."/>
            <person name="Hainaut M."/>
            <person name="Haridas S."/>
            <person name="Labutti K."/>
            <person name="Lindquist E."/>
            <person name="Lipzen A."/>
            <person name="Khouja H.-R."/>
            <person name="Murat C."/>
            <person name="Ohm R."/>
            <person name="Olson A."/>
            <person name="Spatafora J."/>
            <person name="Veneault-Fourrey C."/>
            <person name="Henrissat B."/>
            <person name="Grigoriev I."/>
            <person name="Martin F."/>
            <person name="Perotto S."/>
        </authorList>
    </citation>
    <scope>NUCLEOTIDE SEQUENCE [LARGE SCALE GENOMIC DNA]</scope>
    <source>
        <strain evidence="12 13">F</strain>
    </source>
</reference>
<dbReference type="GO" id="GO:0005777">
    <property type="term" value="C:peroxisome"/>
    <property type="evidence" value="ECO:0007669"/>
    <property type="project" value="UniProtKB-SubCell"/>
</dbReference>
<dbReference type="InterPro" id="IPR029069">
    <property type="entry name" value="HotDog_dom_sf"/>
</dbReference>
<keyword evidence="4" id="KW-0276">Fatty acid metabolism</keyword>
<dbReference type="SUPFAM" id="SSF54637">
    <property type="entry name" value="Thioesterase/thiol ester dehydrase-isomerase"/>
    <property type="match status" value="2"/>
</dbReference>
<dbReference type="InterPro" id="IPR036291">
    <property type="entry name" value="NAD(P)-bd_dom_sf"/>
</dbReference>
<dbReference type="STRING" id="1149755.A0A2J6QWC8"/>
<dbReference type="SMART" id="SM00822">
    <property type="entry name" value="PKS_KR"/>
    <property type="match status" value="1"/>
</dbReference>
<dbReference type="EMBL" id="KZ613966">
    <property type="protein sequence ID" value="PMD30549.1"/>
    <property type="molecule type" value="Genomic_DNA"/>
</dbReference>
<keyword evidence="13" id="KW-1185">Reference proteome</keyword>
<gene>
    <name evidence="12" type="ORF">L207DRAFT_549292</name>
</gene>
<dbReference type="GO" id="GO:0016491">
    <property type="term" value="F:oxidoreductase activity"/>
    <property type="evidence" value="ECO:0007669"/>
    <property type="project" value="UniProtKB-KW"/>
</dbReference>
<name>A0A2J6QWC8_HYAVF</name>
<keyword evidence="7" id="KW-0443">Lipid metabolism</keyword>
<dbReference type="OrthoDB" id="3592703at2759"/>
<dbReference type="Pfam" id="PF00106">
    <property type="entry name" value="adh_short"/>
    <property type="match status" value="2"/>
</dbReference>
<dbReference type="Pfam" id="PF01575">
    <property type="entry name" value="MaoC_dehydratas"/>
    <property type="match status" value="1"/>
</dbReference>
<dbReference type="UniPathway" id="UPA00659"/>
<evidence type="ECO:0000256" key="8">
    <source>
        <dbReference type="ARBA" id="ARBA00023140"/>
    </source>
</evidence>
<evidence type="ECO:0000256" key="6">
    <source>
        <dbReference type="ARBA" id="ARBA00023002"/>
    </source>
</evidence>
<organism evidence="12 13">
    <name type="scientific">Hyaloscypha variabilis (strain UAMH 11265 / GT02V1 / F)</name>
    <name type="common">Meliniomyces variabilis</name>
    <dbReference type="NCBI Taxonomy" id="1149755"/>
    <lineage>
        <taxon>Eukaryota</taxon>
        <taxon>Fungi</taxon>
        <taxon>Dikarya</taxon>
        <taxon>Ascomycota</taxon>
        <taxon>Pezizomycotina</taxon>
        <taxon>Leotiomycetes</taxon>
        <taxon>Helotiales</taxon>
        <taxon>Hyaloscyphaceae</taxon>
        <taxon>Hyaloscypha</taxon>
        <taxon>Hyaloscypha variabilis</taxon>
    </lineage>
</organism>
<dbReference type="Proteomes" id="UP000235786">
    <property type="component" value="Unassembled WGS sequence"/>
</dbReference>